<evidence type="ECO:0000313" key="3">
    <source>
        <dbReference type="EnsemblMetazoa" id="CapteP209245"/>
    </source>
</evidence>
<dbReference type="Proteomes" id="UP000014760">
    <property type="component" value="Unassembled WGS sequence"/>
</dbReference>
<protein>
    <submittedName>
        <fullName evidence="2 3">Uncharacterized protein</fullName>
    </submittedName>
</protein>
<reference evidence="3" key="3">
    <citation type="submission" date="2015-06" db="UniProtKB">
        <authorList>
            <consortium name="EnsemblMetazoa"/>
        </authorList>
    </citation>
    <scope>IDENTIFICATION</scope>
</reference>
<keyword evidence="4" id="KW-1185">Reference proteome</keyword>
<proteinExistence type="predicted"/>
<reference evidence="2 4" key="2">
    <citation type="journal article" date="2013" name="Nature">
        <title>Insights into bilaterian evolution from three spiralian genomes.</title>
        <authorList>
            <person name="Simakov O."/>
            <person name="Marletaz F."/>
            <person name="Cho S.J."/>
            <person name="Edsinger-Gonzales E."/>
            <person name="Havlak P."/>
            <person name="Hellsten U."/>
            <person name="Kuo D.H."/>
            <person name="Larsson T."/>
            <person name="Lv J."/>
            <person name="Arendt D."/>
            <person name="Savage R."/>
            <person name="Osoegawa K."/>
            <person name="de Jong P."/>
            <person name="Grimwood J."/>
            <person name="Chapman J.A."/>
            <person name="Shapiro H."/>
            <person name="Aerts A."/>
            <person name="Otillar R.P."/>
            <person name="Terry A.Y."/>
            <person name="Boore J.L."/>
            <person name="Grigoriev I.V."/>
            <person name="Lindberg D.R."/>
            <person name="Seaver E.C."/>
            <person name="Weisblat D.A."/>
            <person name="Putnam N.H."/>
            <person name="Rokhsar D.S."/>
        </authorList>
    </citation>
    <scope>NUCLEOTIDE SEQUENCE</scope>
    <source>
        <strain evidence="2 4">I ESC-2004</strain>
    </source>
</reference>
<dbReference type="AlphaFoldDB" id="R7VCF3"/>
<evidence type="ECO:0000313" key="4">
    <source>
        <dbReference type="Proteomes" id="UP000014760"/>
    </source>
</evidence>
<gene>
    <name evidence="2" type="ORF">CAPTEDRAFT_209245</name>
</gene>
<dbReference type="EMBL" id="KB293238">
    <property type="protein sequence ID" value="ELU16217.1"/>
    <property type="molecule type" value="Genomic_DNA"/>
</dbReference>
<dbReference type="EnsemblMetazoa" id="CapteT209245">
    <property type="protein sequence ID" value="CapteP209245"/>
    <property type="gene ID" value="CapteG209245"/>
</dbReference>
<organism evidence="2">
    <name type="scientific">Capitella teleta</name>
    <name type="common">Polychaete worm</name>
    <dbReference type="NCBI Taxonomy" id="283909"/>
    <lineage>
        <taxon>Eukaryota</taxon>
        <taxon>Metazoa</taxon>
        <taxon>Spiralia</taxon>
        <taxon>Lophotrochozoa</taxon>
        <taxon>Annelida</taxon>
        <taxon>Polychaeta</taxon>
        <taxon>Sedentaria</taxon>
        <taxon>Scolecida</taxon>
        <taxon>Capitellidae</taxon>
        <taxon>Capitella</taxon>
    </lineage>
</organism>
<dbReference type="HOGENOM" id="CLU_1121011_0_0_1"/>
<evidence type="ECO:0000313" key="2">
    <source>
        <dbReference type="EMBL" id="ELU16217.1"/>
    </source>
</evidence>
<reference evidence="4" key="1">
    <citation type="submission" date="2012-12" db="EMBL/GenBank/DDBJ databases">
        <authorList>
            <person name="Hellsten U."/>
            <person name="Grimwood J."/>
            <person name="Chapman J.A."/>
            <person name="Shapiro H."/>
            <person name="Aerts A."/>
            <person name="Otillar R.P."/>
            <person name="Terry A.Y."/>
            <person name="Boore J.L."/>
            <person name="Simakov O."/>
            <person name="Marletaz F."/>
            <person name="Cho S.-J."/>
            <person name="Edsinger-Gonzales E."/>
            <person name="Havlak P."/>
            <person name="Kuo D.-H."/>
            <person name="Larsson T."/>
            <person name="Lv J."/>
            <person name="Arendt D."/>
            <person name="Savage R."/>
            <person name="Osoegawa K."/>
            <person name="de Jong P."/>
            <person name="Lindberg D.R."/>
            <person name="Seaver E.C."/>
            <person name="Weisblat D.A."/>
            <person name="Putnam N.H."/>
            <person name="Grigoriev I.V."/>
            <person name="Rokhsar D.S."/>
        </authorList>
    </citation>
    <scope>NUCLEOTIDE SEQUENCE</scope>
    <source>
        <strain evidence="4">I ESC-2004</strain>
    </source>
</reference>
<feature type="region of interest" description="Disordered" evidence="1">
    <location>
        <begin position="41"/>
        <end position="125"/>
    </location>
</feature>
<feature type="compositionally biased region" description="Basic and acidic residues" evidence="1">
    <location>
        <begin position="96"/>
        <end position="118"/>
    </location>
</feature>
<name>R7VCF3_CAPTE</name>
<sequence>MEVVAIDNQVNVELSEGGVEDDFELEEEDVGSLFLSLKKTRRKESTALKKSEASLRKSEDDSRKSEAASGKSEVVSGKSEADLQKSEPGSRTSDAASRKSEAASRKSEAASRKSEAASRKSVSRKSEIVPLTTEFQDEVEMGGQEEEECNSSVRRTLATAMTPVTITKRKNRAAAFGDRSAIIAKARMSNKSSVTWIDSAFALDAIASPIGAPIFMFKPVRLIEVFTYKVYLIMFSKENLHLLELISQ</sequence>
<feature type="compositionally biased region" description="Basic and acidic residues" evidence="1">
    <location>
        <begin position="43"/>
        <end position="66"/>
    </location>
</feature>
<evidence type="ECO:0000256" key="1">
    <source>
        <dbReference type="SAM" id="MobiDB-lite"/>
    </source>
</evidence>
<accession>R7VCF3</accession>
<dbReference type="EMBL" id="AMQN01017543">
    <property type="status" value="NOT_ANNOTATED_CDS"/>
    <property type="molecule type" value="Genomic_DNA"/>
</dbReference>